<gene>
    <name evidence="3" type="ORF">COO20_23450</name>
</gene>
<feature type="domain" description="EAL" evidence="2">
    <location>
        <begin position="180"/>
        <end position="431"/>
    </location>
</feature>
<dbReference type="GO" id="GO:0071111">
    <property type="term" value="F:cyclic-guanylate-specific phosphodiesterase activity"/>
    <property type="evidence" value="ECO:0007669"/>
    <property type="project" value="InterPro"/>
</dbReference>
<dbReference type="EMBL" id="NWTK01000021">
    <property type="protein sequence ID" value="PKR48991.1"/>
    <property type="molecule type" value="Genomic_DNA"/>
</dbReference>
<dbReference type="SUPFAM" id="SSF141868">
    <property type="entry name" value="EAL domain-like"/>
    <property type="match status" value="1"/>
</dbReference>
<feature type="region of interest" description="Disordered" evidence="1">
    <location>
        <begin position="423"/>
        <end position="446"/>
    </location>
</feature>
<comment type="caution">
    <text evidence="3">The sequence shown here is derived from an EMBL/GenBank/DDBJ whole genome shotgun (WGS) entry which is preliminary data.</text>
</comment>
<dbReference type="Gene3D" id="3.20.20.450">
    <property type="entry name" value="EAL domain"/>
    <property type="match status" value="1"/>
</dbReference>
<evidence type="ECO:0000313" key="3">
    <source>
        <dbReference type="EMBL" id="PKR48991.1"/>
    </source>
</evidence>
<feature type="compositionally biased region" description="Polar residues" evidence="1">
    <location>
        <begin position="32"/>
        <end position="47"/>
    </location>
</feature>
<dbReference type="CDD" id="cd01948">
    <property type="entry name" value="EAL"/>
    <property type="match status" value="1"/>
</dbReference>
<organism evidence="3 4">
    <name type="scientific">Thalassospira marina</name>
    <dbReference type="NCBI Taxonomy" id="2048283"/>
    <lineage>
        <taxon>Bacteria</taxon>
        <taxon>Pseudomonadati</taxon>
        <taxon>Pseudomonadota</taxon>
        <taxon>Alphaproteobacteria</taxon>
        <taxon>Rhodospirillales</taxon>
        <taxon>Thalassospiraceae</taxon>
        <taxon>Thalassospira</taxon>
    </lineage>
</organism>
<dbReference type="PANTHER" id="PTHR33121">
    <property type="entry name" value="CYCLIC DI-GMP PHOSPHODIESTERASE PDEF"/>
    <property type="match status" value="1"/>
</dbReference>
<dbReference type="OrthoDB" id="7178689at2"/>
<dbReference type="InterPro" id="IPR035919">
    <property type="entry name" value="EAL_sf"/>
</dbReference>
<dbReference type="InterPro" id="IPR050706">
    <property type="entry name" value="Cyclic-di-GMP_PDE-like"/>
</dbReference>
<dbReference type="AlphaFoldDB" id="A0A2N3KEM3"/>
<dbReference type="InterPro" id="IPR001633">
    <property type="entry name" value="EAL_dom"/>
</dbReference>
<dbReference type="PANTHER" id="PTHR33121:SF70">
    <property type="entry name" value="SIGNALING PROTEIN YKOW"/>
    <property type="match status" value="1"/>
</dbReference>
<evidence type="ECO:0000313" key="4">
    <source>
        <dbReference type="Proteomes" id="UP000233597"/>
    </source>
</evidence>
<evidence type="ECO:0000256" key="1">
    <source>
        <dbReference type="SAM" id="MobiDB-lite"/>
    </source>
</evidence>
<evidence type="ECO:0000259" key="2">
    <source>
        <dbReference type="PROSITE" id="PS50883"/>
    </source>
</evidence>
<feature type="region of interest" description="Disordered" evidence="1">
    <location>
        <begin position="29"/>
        <end position="72"/>
    </location>
</feature>
<protein>
    <recommendedName>
        <fullName evidence="2">EAL domain-containing protein</fullName>
    </recommendedName>
</protein>
<name>A0A2N3KEM3_9PROT</name>
<reference evidence="3 4" key="1">
    <citation type="submission" date="2017-09" db="EMBL/GenBank/DDBJ databases">
        <title>Biodiversity and function of Thalassospira species in the particle-attached aromatic-hydrocarbon-degrading consortia from the surface seawater of the South China Sea.</title>
        <authorList>
            <person name="Dong C."/>
            <person name="Liu R."/>
            <person name="Shao Z."/>
        </authorList>
    </citation>
    <scope>NUCLEOTIDE SEQUENCE [LARGE SCALE GENOMIC DNA]</scope>
    <source>
        <strain evidence="3 4">CSC1P2</strain>
    </source>
</reference>
<dbReference type="PROSITE" id="PS50883">
    <property type="entry name" value="EAL"/>
    <property type="match status" value="1"/>
</dbReference>
<dbReference type="Pfam" id="PF00563">
    <property type="entry name" value="EAL"/>
    <property type="match status" value="1"/>
</dbReference>
<proteinExistence type="predicted"/>
<accession>A0A2N3KEM3</accession>
<sequence length="446" mass="48591">MHEPMIELERRIVAYASALRADLNDPAFAQNAPANATPNDGDNNSGTRAPDGKADTDTTPPIPDAPAQDRFNKPVDDATLAALGALDPLDDAAIASRLTALDADKTPDIEAIEEPVFEGPDYEVAHAVHHQQSIAGDGFATNLTRAVAYALNRLHARRDHRGDVSAEKLSASLPGLIQETMKSVRAFREIVKSGSFTVALQPIVGLHDEQVHHYEALARFTGTDDTLAVDQIIHFAEGTGLITEFDLAMCRKVLEYMTSDACPSHVHIAINLSGHSLEQDDFDLALLQVLGEFAIDPSLVYFEVTETARITNLRRVNKTLQKLRTRGHMVCLDDFGAGAANFEYLSALDVDVIKFDGRAMQTALANPKGRAFLKATASLCRDLKIRTIAEMIHDMETFTTLRDLGIDFGQGYHFGHPETVSYTPKTSRPVASMNTAHAPSPAGDRR</sequence>
<dbReference type="SMART" id="SM00052">
    <property type="entry name" value="EAL"/>
    <property type="match status" value="1"/>
</dbReference>
<dbReference type="Proteomes" id="UP000233597">
    <property type="component" value="Unassembled WGS sequence"/>
</dbReference>